<dbReference type="Proteomes" id="UP001269081">
    <property type="component" value="Unassembled WGS sequence"/>
</dbReference>
<protein>
    <submittedName>
        <fullName evidence="1">Uncharacterized protein</fullName>
    </submittedName>
</protein>
<reference evidence="1 2" key="1">
    <citation type="submission" date="2023-07" db="EMBL/GenBank/DDBJ databases">
        <title>Sorghum-associated microbial communities from plants grown in Nebraska, USA.</title>
        <authorList>
            <person name="Schachtman D."/>
        </authorList>
    </citation>
    <scope>NUCLEOTIDE SEQUENCE [LARGE SCALE GENOMIC DNA]</scope>
    <source>
        <strain evidence="1 2">4129</strain>
    </source>
</reference>
<comment type="caution">
    <text evidence="1">The sequence shown here is derived from an EMBL/GenBank/DDBJ whole genome shotgun (WGS) entry which is preliminary data.</text>
</comment>
<keyword evidence="2" id="KW-1185">Reference proteome</keyword>
<sequence length="56" mass="6477">MKIVYKILKTISLKNIFGVIQNQKSNLNLQKGKLYSDETNSLLTHMYSAENDNLFI</sequence>
<evidence type="ECO:0000313" key="1">
    <source>
        <dbReference type="EMBL" id="MDR7208211.1"/>
    </source>
</evidence>
<dbReference type="EMBL" id="JAVDWQ010000001">
    <property type="protein sequence ID" value="MDR7208211.1"/>
    <property type="molecule type" value="Genomic_DNA"/>
</dbReference>
<proteinExistence type="predicted"/>
<name>A0ABU1Y3V5_9FLAO</name>
<dbReference type="RefSeq" id="WP_310276528.1">
    <property type="nucleotide sequence ID" value="NZ_JAVDWQ010000001.1"/>
</dbReference>
<gene>
    <name evidence="1" type="ORF">J2W48_000132</name>
</gene>
<accession>A0ABU1Y3V5</accession>
<evidence type="ECO:0000313" key="2">
    <source>
        <dbReference type="Proteomes" id="UP001269081"/>
    </source>
</evidence>
<organism evidence="1 2">
    <name type="scientific">Flavobacterium piscis</name>
    <dbReference type="NCBI Taxonomy" id="1114874"/>
    <lineage>
        <taxon>Bacteria</taxon>
        <taxon>Pseudomonadati</taxon>
        <taxon>Bacteroidota</taxon>
        <taxon>Flavobacteriia</taxon>
        <taxon>Flavobacteriales</taxon>
        <taxon>Flavobacteriaceae</taxon>
        <taxon>Flavobacterium</taxon>
    </lineage>
</organism>